<organism evidence="2 3">
    <name type="scientific">Acinetobacter defluvii</name>
    <dbReference type="NCBI Taxonomy" id="1871111"/>
    <lineage>
        <taxon>Bacteria</taxon>
        <taxon>Pseudomonadati</taxon>
        <taxon>Pseudomonadota</taxon>
        <taxon>Gammaproteobacteria</taxon>
        <taxon>Moraxellales</taxon>
        <taxon>Moraxellaceae</taxon>
        <taxon>Acinetobacter</taxon>
    </lineage>
</organism>
<dbReference type="PROSITE" id="PS50011">
    <property type="entry name" value="PROTEIN_KINASE_DOM"/>
    <property type="match status" value="1"/>
</dbReference>
<dbReference type="GO" id="GO:0004672">
    <property type="term" value="F:protein kinase activity"/>
    <property type="evidence" value="ECO:0007669"/>
    <property type="project" value="InterPro"/>
</dbReference>
<dbReference type="OrthoDB" id="1022767at2"/>
<dbReference type="Gene3D" id="1.10.510.10">
    <property type="entry name" value="Transferase(Phosphotransferase) domain 1"/>
    <property type="match status" value="1"/>
</dbReference>
<dbReference type="STRING" id="1871111.GCA_001704615_03229"/>
<evidence type="ECO:0000313" key="2">
    <source>
        <dbReference type="EMBL" id="AWL28865.1"/>
    </source>
</evidence>
<dbReference type="InterPro" id="IPR011009">
    <property type="entry name" value="Kinase-like_dom_sf"/>
</dbReference>
<gene>
    <name evidence="2" type="ORF">DJ533_09940</name>
</gene>
<accession>A0A2S2FDI9</accession>
<keyword evidence="3" id="KW-1185">Reference proteome</keyword>
<dbReference type="InterPro" id="IPR000719">
    <property type="entry name" value="Prot_kinase_dom"/>
</dbReference>
<dbReference type="Proteomes" id="UP000245977">
    <property type="component" value="Chromosome"/>
</dbReference>
<protein>
    <submittedName>
        <fullName evidence="2">Kinase</fullName>
    </submittedName>
</protein>
<proteinExistence type="predicted"/>
<dbReference type="EMBL" id="CP029397">
    <property type="protein sequence ID" value="AWL28865.1"/>
    <property type="molecule type" value="Genomic_DNA"/>
</dbReference>
<sequence>MSAKIVKCTTVDGRPIEFVDEVIGSGAMKDVYFSPDRSYVVCFFSKEKNKFYQSKAALEQQKDRLKEIVGNKWQGIFNGVGGDYWKNIFCWPDGLVEYNDLLGITAPTYKKQFFFEYGSKNNDFLNIKGKEKEGKWFASANNQNRFLDDREKGTWLNYLKISILISRAVRRMHAAGLAHSDLSYKNVLIDPVTGSACVIDVDGLVVPGKYPPDVVGTPDFIAPEVVMTSHLNKDDPKRILPSITTDRHALAVLIYMYLLYRHPLRGSKIHDMDDPQKDENLGMGERALFVEHPTDQSNRVKANQLKPSQLPWADPAQIPYTVTGPYLTELFNKSFIEGLHEPSKRPSANDWETALVKTVDLVQPCSNPSCSHQWYVFDNTTQPSCPFCKTPFKGKLPILNLYSARQGSSYRPDNHRLMVWTGQSLFAWHANSMIAPNERLTSEHTKRKGYFVLHQERWWLVNEDLPDLTDVTTKTAIPIGGKVELKDGAQILLSKQDGGRLVVVQMVEA</sequence>
<dbReference type="KEGG" id="adv:DJ533_09940"/>
<name>A0A2S2FDI9_9GAMM</name>
<dbReference type="Pfam" id="PF00069">
    <property type="entry name" value="Pkinase"/>
    <property type="match status" value="1"/>
</dbReference>
<evidence type="ECO:0000259" key="1">
    <source>
        <dbReference type="PROSITE" id="PS50011"/>
    </source>
</evidence>
<keyword evidence="2" id="KW-0808">Transferase</keyword>
<dbReference type="SUPFAM" id="SSF56112">
    <property type="entry name" value="Protein kinase-like (PK-like)"/>
    <property type="match status" value="1"/>
</dbReference>
<dbReference type="GO" id="GO:0005524">
    <property type="term" value="F:ATP binding"/>
    <property type="evidence" value="ECO:0007669"/>
    <property type="project" value="InterPro"/>
</dbReference>
<dbReference type="RefSeq" id="WP_065993906.1">
    <property type="nucleotide sequence ID" value="NZ_CP029397.2"/>
</dbReference>
<keyword evidence="2" id="KW-0418">Kinase</keyword>
<evidence type="ECO:0000313" key="3">
    <source>
        <dbReference type="Proteomes" id="UP000245977"/>
    </source>
</evidence>
<feature type="domain" description="Protein kinase" evidence="1">
    <location>
        <begin position="17"/>
        <end position="375"/>
    </location>
</feature>
<dbReference type="AlphaFoldDB" id="A0A2S2FDI9"/>
<reference evidence="2" key="1">
    <citation type="submission" date="2019-08" db="EMBL/GenBank/DDBJ databases">
        <title>The complete genome of Acinetobacter defluvii strain WCHAD010030.</title>
        <authorList>
            <person name="Hu Y."/>
            <person name="Qin J."/>
            <person name="Feng Y."/>
            <person name="Zong Z."/>
        </authorList>
    </citation>
    <scope>NUCLEOTIDE SEQUENCE</scope>
    <source>
        <strain evidence="2">WCHA30</strain>
    </source>
</reference>